<evidence type="ECO:0000313" key="3">
    <source>
        <dbReference type="Proteomes" id="UP001341840"/>
    </source>
</evidence>
<comment type="caution">
    <text evidence="2">The sequence shown here is derived from an EMBL/GenBank/DDBJ whole genome shotgun (WGS) entry which is preliminary data.</text>
</comment>
<reference evidence="2 3" key="1">
    <citation type="journal article" date="2023" name="Plants (Basel)">
        <title>Bridging the Gap: Combining Genomics and Transcriptomics Approaches to Understand Stylosanthes scabra, an Orphan Legume from the Brazilian Caatinga.</title>
        <authorList>
            <person name="Ferreira-Neto J.R.C."/>
            <person name="da Silva M.D."/>
            <person name="Binneck E."/>
            <person name="de Melo N.F."/>
            <person name="da Silva R.H."/>
            <person name="de Melo A.L.T.M."/>
            <person name="Pandolfi V."/>
            <person name="Bustamante F.O."/>
            <person name="Brasileiro-Vidal A.C."/>
            <person name="Benko-Iseppon A.M."/>
        </authorList>
    </citation>
    <scope>NUCLEOTIDE SEQUENCE [LARGE SCALE GENOMIC DNA]</scope>
    <source>
        <tissue evidence="2">Leaves</tissue>
    </source>
</reference>
<evidence type="ECO:0000313" key="2">
    <source>
        <dbReference type="EMBL" id="MED6185772.1"/>
    </source>
</evidence>
<name>A0ABU6WKK4_9FABA</name>
<feature type="compositionally biased region" description="Basic residues" evidence="1">
    <location>
        <begin position="112"/>
        <end position="123"/>
    </location>
</feature>
<organism evidence="2 3">
    <name type="scientific">Stylosanthes scabra</name>
    <dbReference type="NCBI Taxonomy" id="79078"/>
    <lineage>
        <taxon>Eukaryota</taxon>
        <taxon>Viridiplantae</taxon>
        <taxon>Streptophyta</taxon>
        <taxon>Embryophyta</taxon>
        <taxon>Tracheophyta</taxon>
        <taxon>Spermatophyta</taxon>
        <taxon>Magnoliopsida</taxon>
        <taxon>eudicotyledons</taxon>
        <taxon>Gunneridae</taxon>
        <taxon>Pentapetalae</taxon>
        <taxon>rosids</taxon>
        <taxon>fabids</taxon>
        <taxon>Fabales</taxon>
        <taxon>Fabaceae</taxon>
        <taxon>Papilionoideae</taxon>
        <taxon>50 kb inversion clade</taxon>
        <taxon>dalbergioids sensu lato</taxon>
        <taxon>Dalbergieae</taxon>
        <taxon>Pterocarpus clade</taxon>
        <taxon>Stylosanthes</taxon>
    </lineage>
</organism>
<evidence type="ECO:0000256" key="1">
    <source>
        <dbReference type="SAM" id="MobiDB-lite"/>
    </source>
</evidence>
<sequence>MPPHWWRGAAARPEIAKFFITGATARPHHLNGASARLKRPRSELGHSRPKLPSCMARSRPLLGASARWLWCVRALALGALGLASRRAARPRPSNRAPTRAHFSHFWAPNRLARPHHGHGAPAR</sequence>
<feature type="compositionally biased region" description="Low complexity" evidence="1">
    <location>
        <begin position="86"/>
        <end position="100"/>
    </location>
</feature>
<feature type="region of interest" description="Disordered" evidence="1">
    <location>
        <begin position="31"/>
        <end position="51"/>
    </location>
</feature>
<dbReference type="EMBL" id="JASCZI010181775">
    <property type="protein sequence ID" value="MED6185772.1"/>
    <property type="molecule type" value="Genomic_DNA"/>
</dbReference>
<gene>
    <name evidence="2" type="ORF">PIB30_060332</name>
</gene>
<dbReference type="Proteomes" id="UP001341840">
    <property type="component" value="Unassembled WGS sequence"/>
</dbReference>
<feature type="region of interest" description="Disordered" evidence="1">
    <location>
        <begin position="86"/>
        <end position="123"/>
    </location>
</feature>
<accession>A0ABU6WKK4</accession>
<keyword evidence="3" id="KW-1185">Reference proteome</keyword>
<protein>
    <submittedName>
        <fullName evidence="2">Uncharacterized protein</fullName>
    </submittedName>
</protein>
<proteinExistence type="predicted"/>